<protein>
    <submittedName>
        <fullName evidence="1">Uncharacterized protein</fullName>
    </submittedName>
</protein>
<reference evidence="1" key="1">
    <citation type="submission" date="2019-04" db="EMBL/GenBank/DDBJ databases">
        <title>Genomic and proteomic characterization of cyanophage S-SCSM1 provides new insights into understanding the viral gene diversity and phage-host interactions.</title>
        <authorList>
            <person name="Wang Q."/>
            <person name="Xu Y."/>
            <person name="Jiao N."/>
            <person name="Zhang R."/>
        </authorList>
    </citation>
    <scope>NUCLEOTIDE SEQUENCE [LARGE SCALE GENOMIC DNA]</scope>
</reference>
<accession>A0A6M2ZHX8</accession>
<evidence type="ECO:0000313" key="2">
    <source>
        <dbReference type="Proteomes" id="UP000515683"/>
    </source>
</evidence>
<keyword evidence="2" id="KW-1185">Reference proteome</keyword>
<gene>
    <name evidence="1" type="ORF">SSCSM1_278</name>
</gene>
<sequence>MLVLKHRMDLDSLTHDQLEALSEDCEDYLIHRYIPLTSHSYSNIINQAIKEGYRLEKFDRFIHKSSSQ</sequence>
<proteinExistence type="predicted"/>
<evidence type="ECO:0000313" key="1">
    <source>
        <dbReference type="EMBL" id="QFG06542.1"/>
    </source>
</evidence>
<name>A0A6M2ZHX8_9CAUD</name>
<dbReference type="EMBL" id="MK867354">
    <property type="protein sequence ID" value="QFG06542.1"/>
    <property type="molecule type" value="Genomic_DNA"/>
</dbReference>
<dbReference type="Proteomes" id="UP000515683">
    <property type="component" value="Segment"/>
</dbReference>
<organism evidence="1 2">
    <name type="scientific">Synechococcus phage S-SCSM1</name>
    <dbReference type="NCBI Taxonomy" id="2588487"/>
    <lineage>
        <taxon>Viruses</taxon>
        <taxon>Duplodnaviria</taxon>
        <taxon>Heunggongvirae</taxon>
        <taxon>Uroviricota</taxon>
        <taxon>Caudoviricetes</taxon>
        <taxon>Pantevenvirales</taxon>
        <taxon>Kyanoviridae</taxon>
        <taxon>Zhoulongquanvirus</taxon>
        <taxon>Zhoulongquanvirus esscess</taxon>
    </lineage>
</organism>